<evidence type="ECO:0000313" key="8">
    <source>
        <dbReference type="EMBL" id="KAK3512459.1"/>
    </source>
</evidence>
<evidence type="ECO:0000313" key="9">
    <source>
        <dbReference type="Proteomes" id="UP001274896"/>
    </source>
</evidence>
<comment type="subcellular location">
    <subcellularLocation>
        <location evidence="1">Nucleus</location>
    </subcellularLocation>
</comment>
<keyword evidence="4" id="KW-0238">DNA-binding</keyword>
<feature type="domain" description="AXH" evidence="7">
    <location>
        <begin position="182"/>
        <end position="314"/>
    </location>
</feature>
<dbReference type="PROSITE" id="PS51148">
    <property type="entry name" value="AXH"/>
    <property type="match status" value="1"/>
</dbReference>
<evidence type="ECO:0000256" key="4">
    <source>
        <dbReference type="ARBA" id="ARBA00023125"/>
    </source>
</evidence>
<keyword evidence="3" id="KW-0805">Transcription regulation</keyword>
<dbReference type="Proteomes" id="UP001274896">
    <property type="component" value="Unassembled WGS sequence"/>
</dbReference>
<evidence type="ECO:0000256" key="2">
    <source>
        <dbReference type="ARBA" id="ARBA00022491"/>
    </source>
</evidence>
<dbReference type="PANTHER" id="PTHR13392:SF14">
    <property type="entry name" value="ATAXIN-1-LIKE"/>
    <property type="match status" value="1"/>
</dbReference>
<dbReference type="EMBL" id="JAUCMX010000023">
    <property type="protein sequence ID" value="KAK3512459.1"/>
    <property type="molecule type" value="Genomic_DNA"/>
</dbReference>
<dbReference type="PANTHER" id="PTHR13392">
    <property type="entry name" value="ATAXIN 1"/>
    <property type="match status" value="1"/>
</dbReference>
<dbReference type="InterPro" id="IPR003652">
    <property type="entry name" value="Ataxin_AXH_dom"/>
</dbReference>
<evidence type="ECO:0000256" key="6">
    <source>
        <dbReference type="ARBA" id="ARBA00023242"/>
    </source>
</evidence>
<evidence type="ECO:0000256" key="5">
    <source>
        <dbReference type="ARBA" id="ARBA00023163"/>
    </source>
</evidence>
<dbReference type="GO" id="GO:0003677">
    <property type="term" value="F:DNA binding"/>
    <property type="evidence" value="ECO:0007669"/>
    <property type="project" value="UniProtKB-KW"/>
</dbReference>
<comment type="caution">
    <text evidence="8">The sequence shown here is derived from an EMBL/GenBank/DDBJ whole genome shotgun (WGS) entry which is preliminary data.</text>
</comment>
<evidence type="ECO:0000256" key="1">
    <source>
        <dbReference type="ARBA" id="ARBA00004123"/>
    </source>
</evidence>
<accession>A0AAE0UM63</accession>
<keyword evidence="9" id="KW-1185">Reference proteome</keyword>
<reference evidence="8" key="1">
    <citation type="submission" date="2023-06" db="EMBL/GenBank/DDBJ databases">
        <title>Male Hemibagrus guttatus genome.</title>
        <authorList>
            <person name="Bian C."/>
        </authorList>
    </citation>
    <scope>NUCLEOTIDE SEQUENCE</scope>
    <source>
        <strain evidence="8">Male_cb2023</strain>
        <tissue evidence="8">Muscle</tissue>
    </source>
</reference>
<dbReference type="InterPro" id="IPR043404">
    <property type="entry name" value="ATAXIN1-like"/>
</dbReference>
<dbReference type="GO" id="GO:0007399">
    <property type="term" value="P:nervous system development"/>
    <property type="evidence" value="ECO:0007669"/>
    <property type="project" value="TreeGrafter"/>
</dbReference>
<name>A0AAE0UM63_9TELE</name>
<dbReference type="InterPro" id="IPR036096">
    <property type="entry name" value="Ataxin_AXH_dom_sf"/>
</dbReference>
<dbReference type="GO" id="GO:0005634">
    <property type="term" value="C:nucleus"/>
    <property type="evidence" value="ECO:0007669"/>
    <property type="project" value="UniProtKB-SubCell"/>
</dbReference>
<keyword evidence="5" id="KW-0804">Transcription</keyword>
<protein>
    <recommendedName>
        <fullName evidence="7">AXH domain-containing protein</fullName>
    </recommendedName>
</protein>
<sequence>MSVHDFYGASSYWSYAPFTEQRDLLCKSYGRFPNQYKPKIIKPVPRSLASHYTRSVLHKDAPRGQFDMGSARGAQWDERLRNESAKNDMRMRKRNYIREGIKQNSGQFAESGTDLSRHKYYSEFKDLSQKKAAKTEDLQHQWFPVIHQSFSNNEQLKSETEVTTRDEHPLLARSEKAGEQQDLALPSSQLLSRFFEGSLIELDGGRLKRVEDLQVEDFECCTASCPELSLTRFTVKKITCSDKPGLICLGVEVDDNLHSKISLEVCEEYPFFVCGRGWSSCHPDRTANLCCLRCQQLHLGDMCLALTPVPVPPAQATRPGTWLKHGKCA</sequence>
<keyword evidence="6" id="KW-0539">Nucleus</keyword>
<proteinExistence type="predicted"/>
<organism evidence="8 9">
    <name type="scientific">Hemibagrus guttatus</name>
    <dbReference type="NCBI Taxonomy" id="175788"/>
    <lineage>
        <taxon>Eukaryota</taxon>
        <taxon>Metazoa</taxon>
        <taxon>Chordata</taxon>
        <taxon>Craniata</taxon>
        <taxon>Vertebrata</taxon>
        <taxon>Euteleostomi</taxon>
        <taxon>Actinopterygii</taxon>
        <taxon>Neopterygii</taxon>
        <taxon>Teleostei</taxon>
        <taxon>Ostariophysi</taxon>
        <taxon>Siluriformes</taxon>
        <taxon>Bagridae</taxon>
        <taxon>Hemibagrus</taxon>
    </lineage>
</organism>
<dbReference type="SUPFAM" id="SSF102031">
    <property type="entry name" value="AXH domain"/>
    <property type="match status" value="1"/>
</dbReference>
<dbReference type="GO" id="GO:0003723">
    <property type="term" value="F:RNA binding"/>
    <property type="evidence" value="ECO:0007669"/>
    <property type="project" value="InterPro"/>
</dbReference>
<dbReference type="Pfam" id="PF08517">
    <property type="entry name" value="AXH"/>
    <property type="match status" value="1"/>
</dbReference>
<gene>
    <name evidence="8" type="ORF">QTP70_012999</name>
</gene>
<keyword evidence="2" id="KW-0678">Repressor</keyword>
<dbReference type="AlphaFoldDB" id="A0AAE0UM63"/>
<evidence type="ECO:0000259" key="7">
    <source>
        <dbReference type="PROSITE" id="PS51148"/>
    </source>
</evidence>
<evidence type="ECO:0000256" key="3">
    <source>
        <dbReference type="ARBA" id="ARBA00023015"/>
    </source>
</evidence>
<dbReference type="SMART" id="SM00536">
    <property type="entry name" value="AXH"/>
    <property type="match status" value="1"/>
</dbReference>
<dbReference type="GO" id="GO:0000122">
    <property type="term" value="P:negative regulation of transcription by RNA polymerase II"/>
    <property type="evidence" value="ECO:0007669"/>
    <property type="project" value="TreeGrafter"/>
</dbReference>